<evidence type="ECO:0000313" key="2">
    <source>
        <dbReference type="EMBL" id="AFW04669.1"/>
    </source>
</evidence>
<gene>
    <name evidence="2" type="primary">wbuW</name>
</gene>
<sequence>MKLSMMQLLNCYLLATKNEIAIDEYLSKGISKKIPPLPRTSKWVGEKWSSLTLLFIYVTLVVVFIFGGFFIYIILFLTRFYLCKLKQLTSKSIIFNDEDDRIYYFAFTELGTNQVCHFFKEKNNREYSSNKITIVKLPWLNFEPINNNCDSVALYGFISFFDVTKAFLLTIFSFVCFFKPSCIKWILHLYTAPSWFLIALAMNNVKGSFASSEHYDRWAVLTDIVCKIKRKRYILIQHGSLLGLKAKNFEYFNLPYKLKSVSEIVVFNKIEFDLFSDYILSKNKNDGLIVHYFQQPFIVSSIIEKKELSVLVVGHSLCERAQLKIGERLSTLSDEIVVYYKEHPRARASEKVKRAAWNFITDDNYFPDVDLVISYPSTLALQYQDLNKTVLLHGLDNINQDEINEIITTVIKSKDIYEKDNYQICRHCIMDTNRSEHHF</sequence>
<feature type="transmembrane region" description="Helical" evidence="1">
    <location>
        <begin position="152"/>
        <end position="178"/>
    </location>
</feature>
<dbReference type="AlphaFoldDB" id="U3GK31"/>
<keyword evidence="2" id="KW-0808">Transferase</keyword>
<keyword evidence="1" id="KW-0472">Membrane</keyword>
<accession>U3GK31</accession>
<feature type="transmembrane region" description="Helical" evidence="1">
    <location>
        <begin position="185"/>
        <end position="202"/>
    </location>
</feature>
<organism evidence="2">
    <name type="scientific">Salmonella enterica</name>
    <name type="common">Salmonella choleraesuis</name>
    <dbReference type="NCBI Taxonomy" id="28901"/>
    <lineage>
        <taxon>Bacteria</taxon>
        <taxon>Pseudomonadati</taxon>
        <taxon>Pseudomonadota</taxon>
        <taxon>Gammaproteobacteria</taxon>
        <taxon>Enterobacterales</taxon>
        <taxon>Enterobacteriaceae</taxon>
        <taxon>Salmonella</taxon>
    </lineage>
</organism>
<dbReference type="GO" id="GO:0016740">
    <property type="term" value="F:transferase activity"/>
    <property type="evidence" value="ECO:0007669"/>
    <property type="project" value="UniProtKB-KW"/>
</dbReference>
<name>U3GK31_SALER</name>
<keyword evidence="1" id="KW-1133">Transmembrane helix</keyword>
<proteinExistence type="predicted"/>
<protein>
    <submittedName>
        <fullName evidence="2">Glycosyltransferase</fullName>
    </submittedName>
</protein>
<feature type="transmembrane region" description="Helical" evidence="1">
    <location>
        <begin position="51"/>
        <end position="77"/>
    </location>
</feature>
<reference evidence="2" key="1">
    <citation type="journal article" date="2013" name="FEMS Microbiol. Rev.">
        <title>Structural diversity in Salmonella O antigens and its genetic basis.</title>
        <authorList>
            <person name="Liu B."/>
            <person name="Knirel Y.A."/>
            <person name="Feng L."/>
            <person name="Perepelov A.V."/>
            <person name="Senchenkova S.N."/>
            <person name="Reeves P.R."/>
            <person name="Wang L."/>
        </authorList>
    </citation>
    <scope>NUCLEOTIDE SEQUENCE</scope>
    <source>
        <strain evidence="2">G1454</strain>
    </source>
</reference>
<keyword evidence="1" id="KW-0812">Transmembrane</keyword>
<evidence type="ECO:0000256" key="1">
    <source>
        <dbReference type="SAM" id="Phobius"/>
    </source>
</evidence>
<dbReference type="EMBL" id="JX975328">
    <property type="protein sequence ID" value="AFW04669.1"/>
    <property type="molecule type" value="Genomic_DNA"/>
</dbReference>